<evidence type="ECO:0000256" key="1">
    <source>
        <dbReference type="SAM" id="MobiDB-lite"/>
    </source>
</evidence>
<evidence type="ECO:0000313" key="2">
    <source>
        <dbReference type="EMBL" id="MPC27681.1"/>
    </source>
</evidence>
<keyword evidence="3" id="KW-1185">Reference proteome</keyword>
<reference evidence="2 3" key="1">
    <citation type="submission" date="2019-05" db="EMBL/GenBank/DDBJ databases">
        <title>Another draft genome of Portunus trituberculatus and its Hox gene families provides insights of decapod evolution.</title>
        <authorList>
            <person name="Jeong J.-H."/>
            <person name="Song I."/>
            <person name="Kim S."/>
            <person name="Choi T."/>
            <person name="Kim D."/>
            <person name="Ryu S."/>
            <person name="Kim W."/>
        </authorList>
    </citation>
    <scope>NUCLEOTIDE SEQUENCE [LARGE SCALE GENOMIC DNA]</scope>
    <source>
        <tissue evidence="2">Muscle</tissue>
    </source>
</reference>
<proteinExistence type="predicted"/>
<protein>
    <submittedName>
        <fullName evidence="2">Uncharacterized protein</fullName>
    </submittedName>
</protein>
<feature type="region of interest" description="Disordered" evidence="1">
    <location>
        <begin position="21"/>
        <end position="41"/>
    </location>
</feature>
<accession>A0A5B7E116</accession>
<dbReference type="Proteomes" id="UP000324222">
    <property type="component" value="Unassembled WGS sequence"/>
</dbReference>
<comment type="caution">
    <text evidence="2">The sequence shown here is derived from an EMBL/GenBank/DDBJ whole genome shotgun (WGS) entry which is preliminary data.</text>
</comment>
<organism evidence="2 3">
    <name type="scientific">Portunus trituberculatus</name>
    <name type="common">Swimming crab</name>
    <name type="synonym">Neptunus trituberculatus</name>
    <dbReference type="NCBI Taxonomy" id="210409"/>
    <lineage>
        <taxon>Eukaryota</taxon>
        <taxon>Metazoa</taxon>
        <taxon>Ecdysozoa</taxon>
        <taxon>Arthropoda</taxon>
        <taxon>Crustacea</taxon>
        <taxon>Multicrustacea</taxon>
        <taxon>Malacostraca</taxon>
        <taxon>Eumalacostraca</taxon>
        <taxon>Eucarida</taxon>
        <taxon>Decapoda</taxon>
        <taxon>Pleocyemata</taxon>
        <taxon>Brachyura</taxon>
        <taxon>Eubrachyura</taxon>
        <taxon>Portunoidea</taxon>
        <taxon>Portunidae</taxon>
        <taxon>Portuninae</taxon>
        <taxon>Portunus</taxon>
    </lineage>
</organism>
<name>A0A5B7E116_PORTR</name>
<dbReference type="EMBL" id="VSRR010001788">
    <property type="protein sequence ID" value="MPC27681.1"/>
    <property type="molecule type" value="Genomic_DNA"/>
</dbReference>
<evidence type="ECO:0000313" key="3">
    <source>
        <dbReference type="Proteomes" id="UP000324222"/>
    </source>
</evidence>
<dbReference type="AlphaFoldDB" id="A0A5B7E116"/>
<sequence>MNVYERCGEGWRGRREATCEGGRDEAAEDVSTPWPHSRQEQAHQHRLSFPINNRSARGVHLTSSKLSLPLRLSVRCITTLTPPMAGPPVSLCLCPAGSSLAHYLKGIYSPSVPLSCSDISCVC</sequence>
<gene>
    <name evidence="2" type="ORF">E2C01_020860</name>
</gene>